<evidence type="ECO:0000256" key="1">
    <source>
        <dbReference type="ARBA" id="ARBA00004613"/>
    </source>
</evidence>
<dbReference type="InterPro" id="IPR050430">
    <property type="entry name" value="Peptidase_S1"/>
</dbReference>
<dbReference type="Proteomes" id="UP000702964">
    <property type="component" value="Unassembled WGS sequence"/>
</dbReference>
<dbReference type="PROSITE" id="PS50240">
    <property type="entry name" value="TRYPSIN_DOM"/>
    <property type="match status" value="1"/>
</dbReference>
<feature type="domain" description="Peptidase S1" evidence="7">
    <location>
        <begin position="1"/>
        <end position="120"/>
    </location>
</feature>
<gene>
    <name evidence="8" type="ORF">G195_011080</name>
</gene>
<comment type="caution">
    <text evidence="8">The sequence shown here is derived from an EMBL/GenBank/DDBJ whole genome shotgun (WGS) entry which is preliminary data.</text>
</comment>
<dbReference type="Gene3D" id="2.40.10.10">
    <property type="entry name" value="Trypsin-like serine proteases"/>
    <property type="match status" value="1"/>
</dbReference>
<name>A0A8J4S7B4_9STRA</name>
<dbReference type="GO" id="GO:0004252">
    <property type="term" value="F:serine-type endopeptidase activity"/>
    <property type="evidence" value="ECO:0007669"/>
    <property type="project" value="InterPro"/>
</dbReference>
<comment type="subcellular location">
    <subcellularLocation>
        <location evidence="1">Secreted</location>
    </subcellularLocation>
</comment>
<dbReference type="InterPro" id="IPR009003">
    <property type="entry name" value="Peptidase_S1_PA"/>
</dbReference>
<evidence type="ECO:0000256" key="5">
    <source>
        <dbReference type="ARBA" id="ARBA00023157"/>
    </source>
</evidence>
<evidence type="ECO:0000256" key="6">
    <source>
        <dbReference type="ARBA" id="ARBA00023180"/>
    </source>
</evidence>
<sequence>MAILQHPESTLYSYTNDFTVMKLEKPSSFKPVLKRANVQLMSNENCLKETHVDETMVCSRGVPNEKSCTGHYSGPLVVERPSGDVVVDVTTWGGDCPKPGYPSKYSRVSNAHGWIESTIGGECFH</sequence>
<keyword evidence="4" id="KW-0843">Virulence</keyword>
<evidence type="ECO:0000256" key="2">
    <source>
        <dbReference type="ARBA" id="ARBA00022525"/>
    </source>
</evidence>
<reference evidence="8" key="2">
    <citation type="submission" date="2020-02" db="EMBL/GenBank/DDBJ databases">
        <authorList>
            <person name="Studholme D.J."/>
        </authorList>
    </citation>
    <scope>NUCLEOTIDE SEQUENCE</scope>
    <source>
        <strain evidence="8">00238/432</strain>
    </source>
</reference>
<dbReference type="GO" id="GO:0005576">
    <property type="term" value="C:extracellular region"/>
    <property type="evidence" value="ECO:0007669"/>
    <property type="project" value="UniProtKB-SubCell"/>
</dbReference>
<dbReference type="InterPro" id="IPR043504">
    <property type="entry name" value="Peptidase_S1_PA_chymotrypsin"/>
</dbReference>
<reference evidence="8" key="1">
    <citation type="journal article" date="2015" name="Genom Data">
        <title>Draft genome sequences of Phytophthora kernoviae and Phytophthora ramorum lineage EU2 from Scotland.</title>
        <authorList>
            <person name="Sambles C."/>
            <person name="Schlenzig A."/>
            <person name="O'Neill P."/>
            <person name="Grant M."/>
            <person name="Studholme D.J."/>
        </authorList>
    </citation>
    <scope>NUCLEOTIDE SEQUENCE</scope>
    <source>
        <strain evidence="8">00238/432</strain>
    </source>
</reference>
<dbReference type="GO" id="GO:0006508">
    <property type="term" value="P:proteolysis"/>
    <property type="evidence" value="ECO:0007669"/>
    <property type="project" value="InterPro"/>
</dbReference>
<keyword evidence="2" id="KW-0964">Secreted</keyword>
<protein>
    <recommendedName>
        <fullName evidence="7">Peptidase S1 domain-containing protein</fullName>
    </recommendedName>
</protein>
<keyword evidence="6" id="KW-0325">Glycoprotein</keyword>
<evidence type="ECO:0000313" key="8">
    <source>
        <dbReference type="EMBL" id="KAF4315401.1"/>
    </source>
</evidence>
<dbReference type="EMBL" id="AOFI03000851">
    <property type="protein sequence ID" value="KAF4315401.1"/>
    <property type="molecule type" value="Genomic_DNA"/>
</dbReference>
<dbReference type="AlphaFoldDB" id="A0A8J4S7B4"/>
<accession>A0A8J4S7B4</accession>
<dbReference type="InterPro" id="IPR001254">
    <property type="entry name" value="Trypsin_dom"/>
</dbReference>
<keyword evidence="3" id="KW-0732">Signal</keyword>
<dbReference type="SUPFAM" id="SSF50494">
    <property type="entry name" value="Trypsin-like serine proteases"/>
    <property type="match status" value="1"/>
</dbReference>
<evidence type="ECO:0000259" key="7">
    <source>
        <dbReference type="PROSITE" id="PS50240"/>
    </source>
</evidence>
<dbReference type="Pfam" id="PF00089">
    <property type="entry name" value="Trypsin"/>
    <property type="match status" value="1"/>
</dbReference>
<keyword evidence="5" id="KW-1015">Disulfide bond</keyword>
<proteinExistence type="predicted"/>
<organism evidence="8 9">
    <name type="scientific">Phytophthora kernoviae 00238/432</name>
    <dbReference type="NCBI Taxonomy" id="1284355"/>
    <lineage>
        <taxon>Eukaryota</taxon>
        <taxon>Sar</taxon>
        <taxon>Stramenopiles</taxon>
        <taxon>Oomycota</taxon>
        <taxon>Peronosporomycetes</taxon>
        <taxon>Peronosporales</taxon>
        <taxon>Peronosporaceae</taxon>
        <taxon>Phytophthora</taxon>
    </lineage>
</organism>
<evidence type="ECO:0000313" key="9">
    <source>
        <dbReference type="Proteomes" id="UP000702964"/>
    </source>
</evidence>
<dbReference type="PANTHER" id="PTHR24276">
    <property type="entry name" value="POLYSERASE-RELATED"/>
    <property type="match status" value="1"/>
</dbReference>
<evidence type="ECO:0000256" key="4">
    <source>
        <dbReference type="ARBA" id="ARBA00023026"/>
    </source>
</evidence>
<evidence type="ECO:0000256" key="3">
    <source>
        <dbReference type="ARBA" id="ARBA00022729"/>
    </source>
</evidence>
<dbReference type="PANTHER" id="PTHR24276:SF98">
    <property type="entry name" value="FI18310P1-RELATED"/>
    <property type="match status" value="1"/>
</dbReference>